<evidence type="ECO:0000256" key="1">
    <source>
        <dbReference type="ARBA" id="ARBA00005854"/>
    </source>
</evidence>
<dbReference type="EMBL" id="BARV01006635">
    <property type="protein sequence ID" value="GAI15386.1"/>
    <property type="molecule type" value="Genomic_DNA"/>
</dbReference>
<comment type="similarity">
    <text evidence="1">Belongs to the D-isomer specific 2-hydroxyacid dehydrogenase family.</text>
</comment>
<dbReference type="InterPro" id="IPR036291">
    <property type="entry name" value="NAD(P)-bd_dom_sf"/>
</dbReference>
<feature type="non-terminal residue" evidence="5">
    <location>
        <position position="1"/>
    </location>
</feature>
<feature type="domain" description="D-isomer specific 2-hydroxyacid dehydrogenase NAD-binding" evidence="4">
    <location>
        <begin position="1"/>
        <end position="137"/>
    </location>
</feature>
<dbReference type="PANTHER" id="PTHR42789">
    <property type="entry name" value="D-ISOMER SPECIFIC 2-HYDROXYACID DEHYDROGENASE FAMILY PROTEIN (AFU_ORTHOLOGUE AFUA_6G10090)"/>
    <property type="match status" value="1"/>
</dbReference>
<gene>
    <name evidence="5" type="ORF">S06H3_13579</name>
</gene>
<dbReference type="SUPFAM" id="SSF51735">
    <property type="entry name" value="NAD(P)-binding Rossmann-fold domains"/>
    <property type="match status" value="1"/>
</dbReference>
<comment type="caution">
    <text evidence="5">The sequence shown here is derived from an EMBL/GenBank/DDBJ whole genome shotgun (WGS) entry which is preliminary data.</text>
</comment>
<dbReference type="GO" id="GO:0051287">
    <property type="term" value="F:NAD binding"/>
    <property type="evidence" value="ECO:0007669"/>
    <property type="project" value="InterPro"/>
</dbReference>
<evidence type="ECO:0000256" key="3">
    <source>
        <dbReference type="ARBA" id="ARBA00023027"/>
    </source>
</evidence>
<dbReference type="AlphaFoldDB" id="X1MBA4"/>
<reference evidence="5" key="1">
    <citation type="journal article" date="2014" name="Front. Microbiol.">
        <title>High frequency of phylogenetically diverse reductive dehalogenase-homologous genes in deep subseafloor sedimentary metagenomes.</title>
        <authorList>
            <person name="Kawai M."/>
            <person name="Futagami T."/>
            <person name="Toyoda A."/>
            <person name="Takaki Y."/>
            <person name="Nishi S."/>
            <person name="Hori S."/>
            <person name="Arai W."/>
            <person name="Tsubouchi T."/>
            <person name="Morono Y."/>
            <person name="Uchiyama I."/>
            <person name="Ito T."/>
            <person name="Fujiyama A."/>
            <person name="Inagaki F."/>
            <person name="Takami H."/>
        </authorList>
    </citation>
    <scope>NUCLEOTIDE SEQUENCE</scope>
    <source>
        <strain evidence="5">Expedition CK06-06</strain>
    </source>
</reference>
<evidence type="ECO:0000259" key="4">
    <source>
        <dbReference type="Pfam" id="PF02826"/>
    </source>
</evidence>
<evidence type="ECO:0000256" key="2">
    <source>
        <dbReference type="ARBA" id="ARBA00023002"/>
    </source>
</evidence>
<protein>
    <recommendedName>
        <fullName evidence="4">D-isomer specific 2-hydroxyacid dehydrogenase NAD-binding domain-containing protein</fullName>
    </recommendedName>
</protein>
<keyword evidence="3" id="KW-0520">NAD</keyword>
<sequence length="187" mass="20213">IGLGGIGSEVARIARLAFQMRVIAHDPYVSEEKARDVGVKLLDLHSLLRESDYVSVHAAATKESKGILGGEEFNLMKKGAFIINCARGKLIDEKALYAALVSGKVAGAALDVLAEELPPRDNPILKLENVILTPHVAGTPEESLERMAISVAENVADVLRGRLPQVEAVVNKSVLKMPPWNEMREAD</sequence>
<dbReference type="InterPro" id="IPR050857">
    <property type="entry name" value="D-2-hydroxyacid_DH"/>
</dbReference>
<dbReference type="InterPro" id="IPR006140">
    <property type="entry name" value="D-isomer_DH_NAD-bd"/>
</dbReference>
<proteinExistence type="inferred from homology"/>
<keyword evidence="2" id="KW-0560">Oxidoreductase</keyword>
<dbReference type="Pfam" id="PF02826">
    <property type="entry name" value="2-Hacid_dh_C"/>
    <property type="match status" value="1"/>
</dbReference>
<dbReference type="InterPro" id="IPR029753">
    <property type="entry name" value="D-isomer_DH_CS"/>
</dbReference>
<evidence type="ECO:0000313" key="5">
    <source>
        <dbReference type="EMBL" id="GAI15386.1"/>
    </source>
</evidence>
<accession>X1MBA4</accession>
<dbReference type="PANTHER" id="PTHR42789:SF1">
    <property type="entry name" value="D-ISOMER SPECIFIC 2-HYDROXYACID DEHYDROGENASE FAMILY PROTEIN (AFU_ORTHOLOGUE AFUA_6G10090)"/>
    <property type="match status" value="1"/>
</dbReference>
<dbReference type="Gene3D" id="3.40.50.720">
    <property type="entry name" value="NAD(P)-binding Rossmann-like Domain"/>
    <property type="match status" value="2"/>
</dbReference>
<organism evidence="5">
    <name type="scientific">marine sediment metagenome</name>
    <dbReference type="NCBI Taxonomy" id="412755"/>
    <lineage>
        <taxon>unclassified sequences</taxon>
        <taxon>metagenomes</taxon>
        <taxon>ecological metagenomes</taxon>
    </lineage>
</organism>
<dbReference type="PROSITE" id="PS00671">
    <property type="entry name" value="D_2_HYDROXYACID_DH_3"/>
    <property type="match status" value="1"/>
</dbReference>
<dbReference type="GO" id="GO:0016491">
    <property type="term" value="F:oxidoreductase activity"/>
    <property type="evidence" value="ECO:0007669"/>
    <property type="project" value="UniProtKB-KW"/>
</dbReference>
<name>X1MBA4_9ZZZZ</name>